<feature type="domain" description="Response regulatory" evidence="7">
    <location>
        <begin position="2"/>
        <end position="119"/>
    </location>
</feature>
<dbReference type="InterPro" id="IPR016032">
    <property type="entry name" value="Sig_transdc_resp-reg_C-effctor"/>
</dbReference>
<evidence type="ECO:0000259" key="6">
    <source>
        <dbReference type="PROSITE" id="PS50043"/>
    </source>
</evidence>
<dbReference type="SUPFAM" id="SSF46894">
    <property type="entry name" value="C-terminal effector domain of the bipartite response regulators"/>
    <property type="match status" value="1"/>
</dbReference>
<evidence type="ECO:0000313" key="9">
    <source>
        <dbReference type="Proteomes" id="UP001264980"/>
    </source>
</evidence>
<feature type="domain" description="HTH luxR-type" evidence="6">
    <location>
        <begin position="145"/>
        <end position="209"/>
    </location>
</feature>
<keyword evidence="2" id="KW-0805">Transcription regulation</keyword>
<comment type="caution">
    <text evidence="5">Lacks conserved residue(s) required for the propagation of feature annotation.</text>
</comment>
<dbReference type="GO" id="GO:0003677">
    <property type="term" value="F:DNA binding"/>
    <property type="evidence" value="ECO:0007669"/>
    <property type="project" value="UniProtKB-KW"/>
</dbReference>
<evidence type="ECO:0000256" key="4">
    <source>
        <dbReference type="ARBA" id="ARBA00023163"/>
    </source>
</evidence>
<dbReference type="PRINTS" id="PR00038">
    <property type="entry name" value="HTHLUXR"/>
</dbReference>
<evidence type="ECO:0000313" key="8">
    <source>
        <dbReference type="EMBL" id="MDR6806966.1"/>
    </source>
</evidence>
<dbReference type="InterPro" id="IPR039420">
    <property type="entry name" value="WalR-like"/>
</dbReference>
<dbReference type="InterPro" id="IPR011006">
    <property type="entry name" value="CheY-like_superfamily"/>
</dbReference>
<dbReference type="CDD" id="cd17535">
    <property type="entry name" value="REC_NarL-like"/>
    <property type="match status" value="1"/>
</dbReference>
<dbReference type="PROSITE" id="PS50043">
    <property type="entry name" value="HTH_LUXR_2"/>
    <property type="match status" value="1"/>
</dbReference>
<dbReference type="PANTHER" id="PTHR43214">
    <property type="entry name" value="TWO-COMPONENT RESPONSE REGULATOR"/>
    <property type="match status" value="1"/>
</dbReference>
<dbReference type="SMART" id="SM00448">
    <property type="entry name" value="REC"/>
    <property type="match status" value="1"/>
</dbReference>
<dbReference type="RefSeq" id="WP_309986617.1">
    <property type="nucleotide sequence ID" value="NZ_JAVDTI010000003.1"/>
</dbReference>
<dbReference type="Gene3D" id="3.40.50.2300">
    <property type="match status" value="1"/>
</dbReference>
<dbReference type="CDD" id="cd06170">
    <property type="entry name" value="LuxR_C_like"/>
    <property type="match status" value="1"/>
</dbReference>
<organism evidence="8 9">
    <name type="scientific">Dyadobacter fermentans</name>
    <dbReference type="NCBI Taxonomy" id="94254"/>
    <lineage>
        <taxon>Bacteria</taxon>
        <taxon>Pseudomonadati</taxon>
        <taxon>Bacteroidota</taxon>
        <taxon>Cytophagia</taxon>
        <taxon>Cytophagales</taxon>
        <taxon>Spirosomataceae</taxon>
        <taxon>Dyadobacter</taxon>
    </lineage>
</organism>
<dbReference type="PROSITE" id="PS00622">
    <property type="entry name" value="HTH_LUXR_1"/>
    <property type="match status" value="1"/>
</dbReference>
<evidence type="ECO:0000259" key="7">
    <source>
        <dbReference type="PROSITE" id="PS50110"/>
    </source>
</evidence>
<sequence>MNILIVDDQTLLRTGMRLLLQTLCNDYRLFEAANLKTALSLLKSENNIELVISEIKVDGIITPNVVNVFKGAKPDVSVLFYSGLAERLYALPAMRSGADGFIMKHSKPGELARAIMIVASGGKYMSLELQSSLLPMVDAGCKVKELESIDRLSGREQLIMSQVALGKSTKEIACLLNLKCNTISTYKKRICKKMNVTDKFELYQKSLAF</sequence>
<keyword evidence="9" id="KW-1185">Reference proteome</keyword>
<evidence type="ECO:0000256" key="3">
    <source>
        <dbReference type="ARBA" id="ARBA00023125"/>
    </source>
</evidence>
<keyword evidence="4" id="KW-0804">Transcription</keyword>
<keyword evidence="1" id="KW-0597">Phosphoprotein</keyword>
<reference evidence="8 9" key="1">
    <citation type="submission" date="2023-07" db="EMBL/GenBank/DDBJ databases">
        <title>Sorghum-associated microbial communities from plants grown in Nebraska, USA.</title>
        <authorList>
            <person name="Schachtman D."/>
        </authorList>
    </citation>
    <scope>NUCLEOTIDE SEQUENCE [LARGE SCALE GENOMIC DNA]</scope>
    <source>
        <strain evidence="8 9">BE57</strain>
    </source>
</reference>
<accession>A0ABU1R0M8</accession>
<dbReference type="SMART" id="SM00421">
    <property type="entry name" value="HTH_LUXR"/>
    <property type="match status" value="1"/>
</dbReference>
<proteinExistence type="predicted"/>
<dbReference type="PROSITE" id="PS50110">
    <property type="entry name" value="RESPONSE_REGULATORY"/>
    <property type="match status" value="1"/>
</dbReference>
<protein>
    <submittedName>
        <fullName evidence="8">DNA-binding NarL/FixJ family response regulator</fullName>
    </submittedName>
</protein>
<evidence type="ECO:0000256" key="1">
    <source>
        <dbReference type="ARBA" id="ARBA00022553"/>
    </source>
</evidence>
<dbReference type="Proteomes" id="UP001264980">
    <property type="component" value="Unassembled WGS sequence"/>
</dbReference>
<dbReference type="Pfam" id="PF00072">
    <property type="entry name" value="Response_reg"/>
    <property type="match status" value="1"/>
</dbReference>
<dbReference type="SUPFAM" id="SSF52172">
    <property type="entry name" value="CheY-like"/>
    <property type="match status" value="1"/>
</dbReference>
<evidence type="ECO:0000256" key="2">
    <source>
        <dbReference type="ARBA" id="ARBA00023015"/>
    </source>
</evidence>
<keyword evidence="3 8" id="KW-0238">DNA-binding</keyword>
<dbReference type="Pfam" id="PF00196">
    <property type="entry name" value="GerE"/>
    <property type="match status" value="1"/>
</dbReference>
<dbReference type="InterPro" id="IPR058245">
    <property type="entry name" value="NreC/VraR/RcsB-like_REC"/>
</dbReference>
<dbReference type="InterPro" id="IPR001789">
    <property type="entry name" value="Sig_transdc_resp-reg_receiver"/>
</dbReference>
<dbReference type="PANTHER" id="PTHR43214:SF41">
    <property type="entry name" value="NITRATE_NITRITE RESPONSE REGULATOR PROTEIN NARP"/>
    <property type="match status" value="1"/>
</dbReference>
<dbReference type="EMBL" id="JAVDTI010000003">
    <property type="protein sequence ID" value="MDR6806966.1"/>
    <property type="molecule type" value="Genomic_DNA"/>
</dbReference>
<comment type="caution">
    <text evidence="8">The sequence shown here is derived from an EMBL/GenBank/DDBJ whole genome shotgun (WGS) entry which is preliminary data.</text>
</comment>
<gene>
    <name evidence="8" type="ORF">J2W84_004014</name>
</gene>
<dbReference type="InterPro" id="IPR000792">
    <property type="entry name" value="Tscrpt_reg_LuxR_C"/>
</dbReference>
<name>A0ABU1R0M8_9BACT</name>
<evidence type="ECO:0000256" key="5">
    <source>
        <dbReference type="PROSITE-ProRule" id="PRU00169"/>
    </source>
</evidence>